<keyword evidence="4" id="KW-1185">Reference proteome</keyword>
<evidence type="ECO:0000313" key="3">
    <source>
        <dbReference type="EMBL" id="MEK0311964.1"/>
    </source>
</evidence>
<protein>
    <recommendedName>
        <fullName evidence="5">Effector</fullName>
    </recommendedName>
</protein>
<dbReference type="RefSeq" id="WP_304512528.1">
    <property type="nucleotide sequence ID" value="NZ_JAOSIL010000013.1"/>
</dbReference>
<keyword evidence="2" id="KW-0812">Transmembrane</keyword>
<evidence type="ECO:0000256" key="1">
    <source>
        <dbReference type="SAM" id="Coils"/>
    </source>
</evidence>
<keyword evidence="2" id="KW-1133">Transmembrane helix</keyword>
<evidence type="ECO:0000256" key="2">
    <source>
        <dbReference type="SAM" id="Phobius"/>
    </source>
</evidence>
<feature type="coiled-coil region" evidence="1">
    <location>
        <begin position="165"/>
        <end position="192"/>
    </location>
</feature>
<gene>
    <name evidence="3" type="ORF">OC725_01610</name>
</gene>
<dbReference type="Proteomes" id="UP001382955">
    <property type="component" value="Unassembled WGS sequence"/>
</dbReference>
<proteinExistence type="predicted"/>
<reference evidence="3 4" key="1">
    <citation type="journal article" date="2023" name="Int. J. Syst. Evol. Microbiol.">
        <title>The observation of taxonomic boundaries for the 16SrII and 16SrXXV phytoplasmas using genome-based delimitation.</title>
        <authorList>
            <person name="Rodrigues Jardim B."/>
            <person name="Tran-Nguyen L.T.T."/>
            <person name="Gambley C."/>
            <person name="Al-Sadi A.M."/>
            <person name="Al-Subhi A.M."/>
            <person name="Foissac X."/>
            <person name="Salar P."/>
            <person name="Cai H."/>
            <person name="Yang J.Y."/>
            <person name="Davis R."/>
            <person name="Jones L."/>
            <person name="Rodoni B."/>
            <person name="Constable F.E."/>
        </authorList>
    </citation>
    <scope>NUCLEOTIDE SEQUENCE [LARGE SCALE GENOMIC DNA]</scope>
    <source>
        <strain evidence="3">BAWM-322</strain>
    </source>
</reference>
<keyword evidence="2" id="KW-0472">Membrane</keyword>
<dbReference type="EMBL" id="JAOSIK010000012">
    <property type="protein sequence ID" value="MEK0311964.1"/>
    <property type="molecule type" value="Genomic_DNA"/>
</dbReference>
<sequence>MAKIEKIKKILLFLIIIVILWYILMFKNIFLIRNNLKNQLDPKKIKIQQKSKINISDQKYTIQENSQTFKDQNLLNFIEKINLKLQNKLHTIDDKLSEYKTNNYNLNKQFVHNDKKLKEINQKINQITSSLNKKQQTLIQNKISTFKVDSLIPMQQQLHHFIKKQSQLTEEIKNIKIQIKKIQKDKVDLEKAKSIYHSILYELSQYNNNITITIENQ</sequence>
<feature type="transmembrane region" description="Helical" evidence="2">
    <location>
        <begin position="12"/>
        <end position="32"/>
    </location>
</feature>
<organism evidence="3 4">
    <name type="scientific">Candidatus Phytoplasma fabacearum</name>
    <dbReference type="NCBI Taxonomy" id="2982628"/>
    <lineage>
        <taxon>Bacteria</taxon>
        <taxon>Bacillati</taxon>
        <taxon>Mycoplasmatota</taxon>
        <taxon>Mollicutes</taxon>
        <taxon>Acholeplasmatales</taxon>
        <taxon>Acholeplasmataceae</taxon>
        <taxon>Candidatus Phytoplasma</taxon>
        <taxon>16SrII (Peanut WB group)</taxon>
    </lineage>
</organism>
<evidence type="ECO:0008006" key="5">
    <source>
        <dbReference type="Google" id="ProtNLM"/>
    </source>
</evidence>
<name>A0ABU8ZUC2_9MOLU</name>
<keyword evidence="1" id="KW-0175">Coiled coil</keyword>
<accession>A0ABU8ZUC2</accession>
<comment type="caution">
    <text evidence="3">The sequence shown here is derived from an EMBL/GenBank/DDBJ whole genome shotgun (WGS) entry which is preliminary data.</text>
</comment>
<evidence type="ECO:0000313" key="4">
    <source>
        <dbReference type="Proteomes" id="UP001382955"/>
    </source>
</evidence>